<organism evidence="1 2">
    <name type="scientific">Persea americana</name>
    <name type="common">Avocado</name>
    <dbReference type="NCBI Taxonomy" id="3435"/>
    <lineage>
        <taxon>Eukaryota</taxon>
        <taxon>Viridiplantae</taxon>
        <taxon>Streptophyta</taxon>
        <taxon>Embryophyta</taxon>
        <taxon>Tracheophyta</taxon>
        <taxon>Spermatophyta</taxon>
        <taxon>Magnoliopsida</taxon>
        <taxon>Magnoliidae</taxon>
        <taxon>Laurales</taxon>
        <taxon>Lauraceae</taxon>
        <taxon>Persea</taxon>
    </lineage>
</organism>
<gene>
    <name evidence="1" type="ORF">MRB53_027878</name>
</gene>
<dbReference type="EMBL" id="CM056817">
    <property type="protein sequence ID" value="KAJ8619349.1"/>
    <property type="molecule type" value="Genomic_DNA"/>
</dbReference>
<sequence length="232" mass="25340">MPPSLPADLVKPSISLLPEPAITNNNGSLSNSTRIFNVQSFGAVGDTVTDDTQAFKSAWEMACQVKSAILLVPHGYSFMIQPMIFAGPCQNGLTFQVNGVLMPPDLLDSWPKNNSRQQWLVFYRMEGMSLQGGGTIDGKGEKWWNLPYKPHKGHENIRGTYDVRSPPIHLACSDTIPCTNLTLAEVELLPSKGDIVSDPLCWNAYGRSETLTIPPISCLLKGLPQSITANRG</sequence>
<name>A0ACC2KEG2_PERAE</name>
<keyword evidence="2" id="KW-1185">Reference proteome</keyword>
<accession>A0ACC2KEG2</accession>
<reference evidence="1 2" key="1">
    <citation type="journal article" date="2022" name="Hortic Res">
        <title>A haplotype resolved chromosomal level avocado genome allows analysis of novel avocado genes.</title>
        <authorList>
            <person name="Nath O."/>
            <person name="Fletcher S.J."/>
            <person name="Hayward A."/>
            <person name="Shaw L.M."/>
            <person name="Masouleh A.K."/>
            <person name="Furtado A."/>
            <person name="Henry R.J."/>
            <person name="Mitter N."/>
        </authorList>
    </citation>
    <scope>NUCLEOTIDE SEQUENCE [LARGE SCALE GENOMIC DNA]</scope>
    <source>
        <strain evidence="2">cv. Hass</strain>
    </source>
</reference>
<comment type="caution">
    <text evidence="1">The sequence shown here is derived from an EMBL/GenBank/DDBJ whole genome shotgun (WGS) entry which is preliminary data.</text>
</comment>
<dbReference type="Proteomes" id="UP001234297">
    <property type="component" value="Chromosome 9"/>
</dbReference>
<protein>
    <submittedName>
        <fullName evidence="1">Uncharacterized protein</fullName>
    </submittedName>
</protein>
<evidence type="ECO:0000313" key="2">
    <source>
        <dbReference type="Proteomes" id="UP001234297"/>
    </source>
</evidence>
<evidence type="ECO:0000313" key="1">
    <source>
        <dbReference type="EMBL" id="KAJ8619349.1"/>
    </source>
</evidence>
<proteinExistence type="predicted"/>